<dbReference type="EMBL" id="PGGS01000275">
    <property type="protein sequence ID" value="PNH05859.1"/>
    <property type="molecule type" value="Genomic_DNA"/>
</dbReference>
<keyword evidence="9" id="KW-1185">Reference proteome</keyword>
<dbReference type="GO" id="GO:0070971">
    <property type="term" value="C:endoplasmic reticulum exit site"/>
    <property type="evidence" value="ECO:0007669"/>
    <property type="project" value="TreeGrafter"/>
</dbReference>
<dbReference type="PANTHER" id="PTHR11141:SF0">
    <property type="entry name" value="PROTEIN TRANSPORT PROTEIN SEC23"/>
    <property type="match status" value="1"/>
</dbReference>
<dbReference type="SUPFAM" id="SSF82754">
    <property type="entry name" value="C-terminal, gelsolin-like domain of Sec23/24"/>
    <property type="match status" value="1"/>
</dbReference>
<evidence type="ECO:0000256" key="3">
    <source>
        <dbReference type="ARBA" id="ARBA00021212"/>
    </source>
</evidence>
<protein>
    <recommendedName>
        <fullName evidence="3 6">Protein transport protein SEC23</fullName>
    </recommendedName>
</protein>
<keyword evidence="6" id="KW-0862">Zinc</keyword>
<dbReference type="GO" id="GO:0015031">
    <property type="term" value="P:protein transport"/>
    <property type="evidence" value="ECO:0007669"/>
    <property type="project" value="UniProtKB-KW"/>
</dbReference>
<evidence type="ECO:0000256" key="4">
    <source>
        <dbReference type="ARBA" id="ARBA00023034"/>
    </source>
</evidence>
<dbReference type="GO" id="GO:0005789">
    <property type="term" value="C:endoplasmic reticulum membrane"/>
    <property type="evidence" value="ECO:0007669"/>
    <property type="project" value="UniProtKB-SubCell"/>
</dbReference>
<dbReference type="Gene3D" id="3.40.20.10">
    <property type="entry name" value="Severin"/>
    <property type="match status" value="1"/>
</dbReference>
<dbReference type="PANTHER" id="PTHR11141">
    <property type="entry name" value="PROTEIN TRANSPORT PROTEIN SEC23"/>
    <property type="match status" value="1"/>
</dbReference>
<dbReference type="Pfam" id="PF00626">
    <property type="entry name" value="Gelsolin"/>
    <property type="match status" value="1"/>
</dbReference>
<evidence type="ECO:0000256" key="2">
    <source>
        <dbReference type="ARBA" id="ARBA00009210"/>
    </source>
</evidence>
<keyword evidence="6" id="KW-0479">Metal-binding</keyword>
<comment type="subcellular location">
    <subcellularLocation>
        <location evidence="6">Cytoplasmic vesicle</location>
        <location evidence="6">COPII-coated vesicle membrane</location>
        <topology evidence="6">Peripheral membrane protein</topology>
        <orientation evidence="6">Cytoplasmic side</orientation>
    </subcellularLocation>
    <subcellularLocation>
        <location evidence="6">Endoplasmic reticulum membrane</location>
        <topology evidence="6">Peripheral membrane protein</topology>
        <orientation evidence="6">Cytoplasmic side</orientation>
    </subcellularLocation>
    <subcellularLocation>
        <location evidence="1">Golgi apparatus membrane</location>
        <topology evidence="1">Peripheral membrane protein</topology>
        <orientation evidence="1">Cytoplasmic side</orientation>
    </subcellularLocation>
</comment>
<evidence type="ECO:0000256" key="1">
    <source>
        <dbReference type="ARBA" id="ARBA00004255"/>
    </source>
</evidence>
<name>A0A2J8A020_9CHLO</name>
<dbReference type="FunFam" id="3.40.20.10:FF:000041">
    <property type="entry name" value="Protein transport protein SEC23"/>
    <property type="match status" value="1"/>
</dbReference>
<reference evidence="8 9" key="1">
    <citation type="journal article" date="2017" name="Mol. Biol. Evol.">
        <title>The 4-celled Tetrabaena socialis nuclear genome reveals the essential components for genetic control of cell number at the origin of multicellularity in the volvocine lineage.</title>
        <authorList>
            <person name="Featherston J."/>
            <person name="Arakaki Y."/>
            <person name="Hanschen E.R."/>
            <person name="Ferris P.J."/>
            <person name="Michod R.E."/>
            <person name="Olson B.J.S.C."/>
            <person name="Nozaki H."/>
            <person name="Durand P.M."/>
        </authorList>
    </citation>
    <scope>NUCLEOTIDE SEQUENCE [LARGE SCALE GENOMIC DNA]</scope>
    <source>
        <strain evidence="8 9">NIES-571</strain>
    </source>
</reference>
<keyword evidence="6" id="KW-0653">Protein transport</keyword>
<dbReference type="InterPro" id="IPR029006">
    <property type="entry name" value="ADF-H/Gelsolin-like_dom_sf"/>
</dbReference>
<sequence length="143" mass="16029">MIQPQLTAYHFNGPPEPVLLDVSSILPERVLLLDAYFYVVVFHGTTIAQWRKAEYHLQSEHVAFAQVLAAPPTEAKEIVRRRFPVPKIVDCDHNGSQARFLLVKLNPSSTYTSATPMSAEVINTDDVSLATFTEHLKRLAVQS</sequence>
<dbReference type="GO" id="GO:0030127">
    <property type="term" value="C:COPII vesicle coat"/>
    <property type="evidence" value="ECO:0007669"/>
    <property type="project" value="TreeGrafter"/>
</dbReference>
<gene>
    <name evidence="8" type="ORF">TSOC_007841</name>
</gene>
<dbReference type="GO" id="GO:0005096">
    <property type="term" value="F:GTPase activator activity"/>
    <property type="evidence" value="ECO:0007669"/>
    <property type="project" value="TreeGrafter"/>
</dbReference>
<keyword evidence="6" id="KW-0963">Cytoplasm</keyword>
<dbReference type="GO" id="GO:0046872">
    <property type="term" value="F:metal ion binding"/>
    <property type="evidence" value="ECO:0007669"/>
    <property type="project" value="UniProtKB-KW"/>
</dbReference>
<keyword evidence="6" id="KW-0968">Cytoplasmic vesicle</keyword>
<evidence type="ECO:0000313" key="8">
    <source>
        <dbReference type="EMBL" id="PNH05859.1"/>
    </source>
</evidence>
<dbReference type="OrthoDB" id="10256289at2759"/>
<dbReference type="GO" id="GO:0000139">
    <property type="term" value="C:Golgi membrane"/>
    <property type="evidence" value="ECO:0007669"/>
    <property type="project" value="UniProtKB-SubCell"/>
</dbReference>
<comment type="caution">
    <text evidence="8">The sequence shown here is derived from an EMBL/GenBank/DDBJ whole genome shotgun (WGS) entry which is preliminary data.</text>
</comment>
<keyword evidence="6" id="KW-0472">Membrane</keyword>
<dbReference type="InterPro" id="IPR037364">
    <property type="entry name" value="Sec23"/>
</dbReference>
<organism evidence="8 9">
    <name type="scientific">Tetrabaena socialis</name>
    <dbReference type="NCBI Taxonomy" id="47790"/>
    <lineage>
        <taxon>Eukaryota</taxon>
        <taxon>Viridiplantae</taxon>
        <taxon>Chlorophyta</taxon>
        <taxon>core chlorophytes</taxon>
        <taxon>Chlorophyceae</taxon>
        <taxon>CS clade</taxon>
        <taxon>Chlamydomonadales</taxon>
        <taxon>Tetrabaenaceae</taxon>
        <taxon>Tetrabaena</taxon>
    </lineage>
</organism>
<comment type="similarity">
    <text evidence="2 6">Belongs to the SEC23/SEC24 family. SEC23 subfamily.</text>
</comment>
<feature type="domain" description="Gelsolin-like" evidence="7">
    <location>
        <begin position="15"/>
        <end position="101"/>
    </location>
</feature>
<keyword evidence="6" id="KW-0813">Transport</keyword>
<evidence type="ECO:0000256" key="5">
    <source>
        <dbReference type="ARBA" id="ARBA00025471"/>
    </source>
</evidence>
<comment type="function">
    <text evidence="5 6">Component of the coat protein complex II (COPII) which promotes the formation of transport vesicles from the endoplasmic reticulum (ER). The coat has two main functions, the physical deformation of the endoplasmic reticulum membrane into vesicles and the selection of cargo molecules.</text>
</comment>
<evidence type="ECO:0000313" key="9">
    <source>
        <dbReference type="Proteomes" id="UP000236333"/>
    </source>
</evidence>
<proteinExistence type="inferred from homology"/>
<evidence type="ECO:0000259" key="7">
    <source>
        <dbReference type="Pfam" id="PF00626"/>
    </source>
</evidence>
<dbReference type="InterPro" id="IPR036180">
    <property type="entry name" value="Gelsolin-like_dom_sf"/>
</dbReference>
<accession>A0A2J8A020</accession>
<keyword evidence="6" id="KW-0256">Endoplasmic reticulum</keyword>
<evidence type="ECO:0000256" key="6">
    <source>
        <dbReference type="RuleBase" id="RU365030"/>
    </source>
</evidence>
<keyword evidence="4" id="KW-0333">Golgi apparatus</keyword>
<dbReference type="Proteomes" id="UP000236333">
    <property type="component" value="Unassembled WGS sequence"/>
</dbReference>
<dbReference type="AlphaFoldDB" id="A0A2J8A020"/>
<dbReference type="GO" id="GO:0090110">
    <property type="term" value="P:COPII-coated vesicle cargo loading"/>
    <property type="evidence" value="ECO:0007669"/>
    <property type="project" value="TreeGrafter"/>
</dbReference>
<dbReference type="InterPro" id="IPR007123">
    <property type="entry name" value="Gelsolin-like_dom"/>
</dbReference>
<keyword evidence="6" id="KW-0931">ER-Golgi transport</keyword>